<protein>
    <submittedName>
        <fullName evidence="1">Uncharacterized protein</fullName>
    </submittedName>
</protein>
<reference evidence="1" key="2">
    <citation type="journal article" date="2015" name="Fish Shellfish Immunol.">
        <title>Early steps in the European eel (Anguilla anguilla)-Vibrio vulnificus interaction in the gills: Role of the RtxA13 toxin.</title>
        <authorList>
            <person name="Callol A."/>
            <person name="Pajuelo D."/>
            <person name="Ebbesson L."/>
            <person name="Teles M."/>
            <person name="MacKenzie S."/>
            <person name="Amaro C."/>
        </authorList>
    </citation>
    <scope>NUCLEOTIDE SEQUENCE</scope>
</reference>
<organism evidence="1">
    <name type="scientific">Anguilla anguilla</name>
    <name type="common">European freshwater eel</name>
    <name type="synonym">Muraena anguilla</name>
    <dbReference type="NCBI Taxonomy" id="7936"/>
    <lineage>
        <taxon>Eukaryota</taxon>
        <taxon>Metazoa</taxon>
        <taxon>Chordata</taxon>
        <taxon>Craniata</taxon>
        <taxon>Vertebrata</taxon>
        <taxon>Euteleostomi</taxon>
        <taxon>Actinopterygii</taxon>
        <taxon>Neopterygii</taxon>
        <taxon>Teleostei</taxon>
        <taxon>Anguilliformes</taxon>
        <taxon>Anguillidae</taxon>
        <taxon>Anguilla</taxon>
    </lineage>
</organism>
<accession>A0A0E9WF44</accession>
<dbReference type="AlphaFoldDB" id="A0A0E9WF44"/>
<name>A0A0E9WF44_ANGAN</name>
<dbReference type="EMBL" id="GBXM01019610">
    <property type="protein sequence ID" value="JAH88967.1"/>
    <property type="molecule type" value="Transcribed_RNA"/>
</dbReference>
<sequence length="28" mass="3381">MTTFGVKLFSLCSASEYFSYYIFWMMKV</sequence>
<evidence type="ECO:0000313" key="1">
    <source>
        <dbReference type="EMBL" id="JAH88967.1"/>
    </source>
</evidence>
<proteinExistence type="predicted"/>
<reference evidence="1" key="1">
    <citation type="submission" date="2014-11" db="EMBL/GenBank/DDBJ databases">
        <authorList>
            <person name="Amaro Gonzalez C."/>
        </authorList>
    </citation>
    <scope>NUCLEOTIDE SEQUENCE</scope>
</reference>